<evidence type="ECO:0000313" key="11">
    <source>
        <dbReference type="EMBL" id="KUN38066.1"/>
    </source>
</evidence>
<dbReference type="GO" id="GO:0004713">
    <property type="term" value="F:protein tyrosine kinase activity"/>
    <property type="evidence" value="ECO:0007669"/>
    <property type="project" value="TreeGrafter"/>
</dbReference>
<dbReference type="EMBL" id="LMWS01000017">
    <property type="protein sequence ID" value="KUN38066.1"/>
    <property type="molecule type" value="Genomic_DNA"/>
</dbReference>
<feature type="region of interest" description="Disordered" evidence="9">
    <location>
        <begin position="432"/>
        <end position="505"/>
    </location>
</feature>
<feature type="domain" description="Polysaccharide chain length determinant N-terminal" evidence="10">
    <location>
        <begin position="7"/>
        <end position="88"/>
    </location>
</feature>
<dbReference type="PANTHER" id="PTHR32309:SF31">
    <property type="entry name" value="CAPSULAR EXOPOLYSACCHARIDE FAMILY"/>
    <property type="match status" value="1"/>
</dbReference>
<evidence type="ECO:0000256" key="3">
    <source>
        <dbReference type="ARBA" id="ARBA00022475"/>
    </source>
</evidence>
<evidence type="ECO:0000256" key="7">
    <source>
        <dbReference type="ARBA" id="ARBA00022989"/>
    </source>
</evidence>
<dbReference type="CDD" id="cd05387">
    <property type="entry name" value="BY-kinase"/>
    <property type="match status" value="1"/>
</dbReference>
<dbReference type="InterPro" id="IPR005702">
    <property type="entry name" value="Wzc-like_C"/>
</dbReference>
<feature type="region of interest" description="Disordered" evidence="9">
    <location>
        <begin position="211"/>
        <end position="234"/>
    </location>
</feature>
<evidence type="ECO:0000256" key="2">
    <source>
        <dbReference type="ARBA" id="ARBA00006683"/>
    </source>
</evidence>
<feature type="compositionally biased region" description="Basic and acidic residues" evidence="9">
    <location>
        <begin position="493"/>
        <end position="505"/>
    </location>
</feature>
<proteinExistence type="inferred from homology"/>
<evidence type="ECO:0000256" key="9">
    <source>
        <dbReference type="SAM" id="MobiDB-lite"/>
    </source>
</evidence>
<keyword evidence="3" id="KW-1003">Cell membrane</keyword>
<dbReference type="PANTHER" id="PTHR32309">
    <property type="entry name" value="TYROSINE-PROTEIN KINASE"/>
    <property type="match status" value="1"/>
</dbReference>
<dbReference type="Proteomes" id="UP000053271">
    <property type="component" value="Unassembled WGS sequence"/>
</dbReference>
<dbReference type="AlphaFoldDB" id="A0A117QNH6"/>
<evidence type="ECO:0000256" key="8">
    <source>
        <dbReference type="ARBA" id="ARBA00023136"/>
    </source>
</evidence>
<sequence length="505" mass="53006">MDAHDYATALRRRWRSVLACVLLGVAGALLATALMPRTYTATAQLFVSTGDTRSDTAYQGGLFTEERVKSYTRVVTSPAVLNGVIDTLRLDTTPGRLAGHISAQAPLDTTLVDISVTDPSAARAQAVADATAVQLTRYITTIEGARGNPLVKASVVKGSEPPTTPSSPRPEVNLAIGLFAGVVAGVGGAVLRHATDTVLRTAEEVTERLGPGVLGAVPPPRRRRLRAGPPAGTTRRAEALSLLRTRLRFGVPDGPPHTLLVAGPRRGEGRTRTVLDLAGSVARTGLRVVVVEADLRRPRIAAEWGLARAPGLTDVLTGEVPVQRSLRSVGDPPVRVLTAGRSSADPATLLSSPALPRLLRTLAADADLVLVDSPPLLSYADAAALAPAVEGVLFVVRAGRTRQGEARRALDTLAAVHARVLGAVLTGTRAGRLADWRPPRDEEPSPPRDEPSPPRDEEPSPARRRPDRAGPPPPADPEHSVSLPARHGAGAAGHEDRAAAGPRRD</sequence>
<keyword evidence="5" id="KW-0547">Nucleotide-binding</keyword>
<reference evidence="11 12" key="1">
    <citation type="submission" date="2015-10" db="EMBL/GenBank/DDBJ databases">
        <title>Draft genome sequence of Streptomyces longwoodensis DSM 41677, type strain for the species Streptomyces longwoodensis.</title>
        <authorList>
            <person name="Ruckert C."/>
            <person name="Winkler A."/>
            <person name="Kalinowski J."/>
            <person name="Kampfer P."/>
            <person name="Glaeser S."/>
        </authorList>
    </citation>
    <scope>NUCLEOTIDE SEQUENCE [LARGE SCALE GENOMIC DNA]</scope>
    <source>
        <strain evidence="11 12">DSM 41677</strain>
    </source>
</reference>
<accession>A0A117QNH6</accession>
<dbReference type="InterPro" id="IPR027417">
    <property type="entry name" value="P-loop_NTPase"/>
</dbReference>
<protein>
    <recommendedName>
        <fullName evidence="10">Polysaccharide chain length determinant N-terminal domain-containing protein</fullName>
    </recommendedName>
</protein>
<name>A0A117QNH6_9ACTN</name>
<evidence type="ECO:0000256" key="1">
    <source>
        <dbReference type="ARBA" id="ARBA00004651"/>
    </source>
</evidence>
<evidence type="ECO:0000256" key="5">
    <source>
        <dbReference type="ARBA" id="ARBA00022741"/>
    </source>
</evidence>
<feature type="compositionally biased region" description="Basic and acidic residues" evidence="9">
    <location>
        <begin position="432"/>
        <end position="461"/>
    </location>
</feature>
<keyword evidence="12" id="KW-1185">Reference proteome</keyword>
<comment type="caution">
    <text evidence="11">The sequence shown here is derived from an EMBL/GenBank/DDBJ whole genome shotgun (WGS) entry which is preliminary data.</text>
</comment>
<comment type="subcellular location">
    <subcellularLocation>
        <location evidence="1">Cell membrane</location>
        <topology evidence="1">Multi-pass membrane protein</topology>
    </subcellularLocation>
</comment>
<dbReference type="Pfam" id="PF02706">
    <property type="entry name" value="Wzz"/>
    <property type="match status" value="1"/>
</dbReference>
<gene>
    <name evidence="11" type="ORF">AQJ30_14440</name>
</gene>
<keyword evidence="7" id="KW-1133">Transmembrane helix</keyword>
<comment type="similarity">
    <text evidence="2">Belongs to the CpsC/CapA family.</text>
</comment>
<dbReference type="STRING" id="68231.AQJ30_14440"/>
<evidence type="ECO:0000256" key="6">
    <source>
        <dbReference type="ARBA" id="ARBA00022840"/>
    </source>
</evidence>
<evidence type="ECO:0000313" key="12">
    <source>
        <dbReference type="Proteomes" id="UP000053271"/>
    </source>
</evidence>
<dbReference type="GeneID" id="91425797"/>
<keyword evidence="8" id="KW-0472">Membrane</keyword>
<dbReference type="GO" id="GO:0005886">
    <property type="term" value="C:plasma membrane"/>
    <property type="evidence" value="ECO:0007669"/>
    <property type="project" value="UniProtKB-SubCell"/>
</dbReference>
<keyword evidence="4" id="KW-0812">Transmembrane</keyword>
<dbReference type="Gene3D" id="3.40.50.300">
    <property type="entry name" value="P-loop containing nucleotide triphosphate hydrolases"/>
    <property type="match status" value="1"/>
</dbReference>
<dbReference type="InterPro" id="IPR050445">
    <property type="entry name" value="Bact_polysacc_biosynth/exp"/>
</dbReference>
<evidence type="ECO:0000256" key="4">
    <source>
        <dbReference type="ARBA" id="ARBA00022692"/>
    </source>
</evidence>
<keyword evidence="6" id="KW-0067">ATP-binding</keyword>
<evidence type="ECO:0000259" key="10">
    <source>
        <dbReference type="Pfam" id="PF02706"/>
    </source>
</evidence>
<dbReference type="SUPFAM" id="SSF52540">
    <property type="entry name" value="P-loop containing nucleoside triphosphate hydrolases"/>
    <property type="match status" value="1"/>
</dbReference>
<organism evidence="11 12">
    <name type="scientific">Streptomyces longwoodensis</name>
    <dbReference type="NCBI Taxonomy" id="68231"/>
    <lineage>
        <taxon>Bacteria</taxon>
        <taxon>Bacillati</taxon>
        <taxon>Actinomycetota</taxon>
        <taxon>Actinomycetes</taxon>
        <taxon>Kitasatosporales</taxon>
        <taxon>Streptomycetaceae</taxon>
        <taxon>Streptomyces</taxon>
    </lineage>
</organism>
<dbReference type="InterPro" id="IPR003856">
    <property type="entry name" value="LPS_length_determ_N"/>
</dbReference>
<dbReference type="RefSeq" id="WP_067233375.1">
    <property type="nucleotide sequence ID" value="NZ_KQ948552.1"/>
</dbReference>